<dbReference type="InterPro" id="IPR000438">
    <property type="entry name" value="Acetyl_CoA_COase_Trfase_b_su"/>
</dbReference>
<dbReference type="InterPro" id="IPR011762">
    <property type="entry name" value="COA_CT_N"/>
</dbReference>
<protein>
    <submittedName>
        <fullName evidence="14">Acetyl-CoA carboxylase carboxyltransferase subunit beta</fullName>
        <ecNumber evidence="14">6.4.1.2</ecNumber>
    </submittedName>
</protein>
<dbReference type="SUPFAM" id="SSF52096">
    <property type="entry name" value="ClpP/crotonase"/>
    <property type="match status" value="1"/>
</dbReference>
<evidence type="ECO:0000256" key="2">
    <source>
        <dbReference type="ARBA" id="ARBA00022516"/>
    </source>
</evidence>
<keyword evidence="3" id="KW-0808">Transferase</keyword>
<keyword evidence="11" id="KW-0275">Fatty acid biosynthesis</keyword>
<evidence type="ECO:0000256" key="9">
    <source>
        <dbReference type="ARBA" id="ARBA00022840"/>
    </source>
</evidence>
<evidence type="ECO:0000259" key="13">
    <source>
        <dbReference type="PROSITE" id="PS50980"/>
    </source>
</evidence>
<dbReference type="AlphaFoldDB" id="A0A937X6Z7"/>
<dbReference type="GO" id="GO:2001295">
    <property type="term" value="P:malonyl-CoA biosynthetic process"/>
    <property type="evidence" value="ECO:0007669"/>
    <property type="project" value="TreeGrafter"/>
</dbReference>
<keyword evidence="10" id="KW-0443">Lipid metabolism</keyword>
<evidence type="ECO:0000256" key="4">
    <source>
        <dbReference type="ARBA" id="ARBA00022723"/>
    </source>
</evidence>
<keyword evidence="9" id="KW-0067">ATP-binding</keyword>
<dbReference type="GO" id="GO:0005524">
    <property type="term" value="F:ATP binding"/>
    <property type="evidence" value="ECO:0007669"/>
    <property type="project" value="UniProtKB-KW"/>
</dbReference>
<dbReference type="GO" id="GO:0008270">
    <property type="term" value="F:zinc ion binding"/>
    <property type="evidence" value="ECO:0007669"/>
    <property type="project" value="UniProtKB-KW"/>
</dbReference>
<feature type="non-terminal residue" evidence="14">
    <location>
        <position position="282"/>
    </location>
</feature>
<dbReference type="Pfam" id="PF17848">
    <property type="entry name" value="Zn_ribbon_ACC"/>
    <property type="match status" value="1"/>
</dbReference>
<dbReference type="Pfam" id="PF01039">
    <property type="entry name" value="Carboxyl_trans"/>
    <property type="match status" value="1"/>
</dbReference>
<evidence type="ECO:0000256" key="3">
    <source>
        <dbReference type="ARBA" id="ARBA00022679"/>
    </source>
</evidence>
<dbReference type="GO" id="GO:0003989">
    <property type="term" value="F:acetyl-CoA carboxylase activity"/>
    <property type="evidence" value="ECO:0007669"/>
    <property type="project" value="UniProtKB-EC"/>
</dbReference>
<evidence type="ECO:0000313" key="15">
    <source>
        <dbReference type="Proteomes" id="UP000703893"/>
    </source>
</evidence>
<name>A0A937X6Z7_9BACT</name>
<keyword evidence="5" id="KW-0547">Nucleotide-binding</keyword>
<keyword evidence="6" id="KW-0863">Zinc-finger</keyword>
<dbReference type="Gene3D" id="3.90.226.10">
    <property type="entry name" value="2-enoyl-CoA Hydratase, Chain A, domain 1"/>
    <property type="match status" value="1"/>
</dbReference>
<keyword evidence="7" id="KW-0276">Fatty acid metabolism</keyword>
<dbReference type="PANTHER" id="PTHR42995:SF5">
    <property type="entry name" value="ACETYL-COENZYME A CARBOXYLASE CARBOXYL TRANSFERASE SUBUNIT BETA, CHLOROPLASTIC"/>
    <property type="match status" value="1"/>
</dbReference>
<dbReference type="GO" id="GO:0006633">
    <property type="term" value="P:fatty acid biosynthetic process"/>
    <property type="evidence" value="ECO:0007669"/>
    <property type="project" value="UniProtKB-KW"/>
</dbReference>
<keyword evidence="8" id="KW-0862">Zinc</keyword>
<evidence type="ECO:0000256" key="12">
    <source>
        <dbReference type="ARBA" id="ARBA00025280"/>
    </source>
</evidence>
<keyword evidence="4" id="KW-0479">Metal-binding</keyword>
<evidence type="ECO:0000256" key="10">
    <source>
        <dbReference type="ARBA" id="ARBA00023098"/>
    </source>
</evidence>
<gene>
    <name evidence="14" type="ORF">FJZ00_09165</name>
</gene>
<comment type="function">
    <text evidence="12">Component of the acetyl coenzyme A carboxylase (ACC) complex. Biotin carboxylase (BC) catalyzes the carboxylation of biotin on its carrier protein (BCCP) and then the CO(2) group is transferred by the transcarboxylase to acetyl-CoA to form malonyl-CoA.</text>
</comment>
<evidence type="ECO:0000256" key="1">
    <source>
        <dbReference type="ARBA" id="ARBA00004496"/>
    </source>
</evidence>
<dbReference type="InterPro" id="IPR034733">
    <property type="entry name" value="AcCoA_carboxyl_beta"/>
</dbReference>
<dbReference type="Proteomes" id="UP000703893">
    <property type="component" value="Unassembled WGS sequence"/>
</dbReference>
<dbReference type="InterPro" id="IPR041010">
    <property type="entry name" value="Znf-ACC"/>
</dbReference>
<proteinExistence type="inferred from homology"/>
<dbReference type="EMBL" id="VGJX01000524">
    <property type="protein sequence ID" value="MBM3275310.1"/>
    <property type="molecule type" value="Genomic_DNA"/>
</dbReference>
<dbReference type="InterPro" id="IPR029045">
    <property type="entry name" value="ClpP/crotonase-like_dom_sf"/>
</dbReference>
<reference evidence="14 15" key="1">
    <citation type="submission" date="2019-03" db="EMBL/GenBank/DDBJ databases">
        <title>Lake Tanganyika Metagenome-Assembled Genomes (MAGs).</title>
        <authorList>
            <person name="Tran P."/>
        </authorList>
    </citation>
    <scope>NUCLEOTIDE SEQUENCE [LARGE SCALE GENOMIC DNA]</scope>
    <source>
        <strain evidence="14">K_DeepCast_65m_m2_236</strain>
    </source>
</reference>
<dbReference type="GO" id="GO:0009317">
    <property type="term" value="C:acetyl-CoA carboxylase complex"/>
    <property type="evidence" value="ECO:0007669"/>
    <property type="project" value="InterPro"/>
</dbReference>
<dbReference type="GO" id="GO:0016740">
    <property type="term" value="F:transferase activity"/>
    <property type="evidence" value="ECO:0007669"/>
    <property type="project" value="UniProtKB-KW"/>
</dbReference>
<organism evidence="14 15">
    <name type="scientific">Candidatus Tanganyikabacteria bacterium</name>
    <dbReference type="NCBI Taxonomy" id="2961651"/>
    <lineage>
        <taxon>Bacteria</taxon>
        <taxon>Bacillati</taxon>
        <taxon>Candidatus Sericytochromatia</taxon>
        <taxon>Candidatus Tanganyikabacteria</taxon>
    </lineage>
</organism>
<evidence type="ECO:0000256" key="8">
    <source>
        <dbReference type="ARBA" id="ARBA00022833"/>
    </source>
</evidence>
<dbReference type="EC" id="6.4.1.2" evidence="14"/>
<comment type="caution">
    <text evidence="14">The sequence shown here is derived from an EMBL/GenBank/DDBJ whole genome shotgun (WGS) entry which is preliminary data.</text>
</comment>
<dbReference type="PROSITE" id="PS50980">
    <property type="entry name" value="COA_CT_NTER"/>
    <property type="match status" value="1"/>
</dbReference>
<feature type="domain" description="CoA carboxyltransferase N-terminal" evidence="13">
    <location>
        <begin position="30"/>
        <end position="282"/>
    </location>
</feature>
<accession>A0A937X6Z7</accession>
<comment type="subcellular location">
    <subcellularLocation>
        <location evidence="1">Cytoplasm</location>
    </subcellularLocation>
</comment>
<dbReference type="PRINTS" id="PR01070">
    <property type="entry name" value="ACCCTRFRASEB"/>
</dbReference>
<sequence>MSLRDWFAERKRARELVDTDRLRRDMPDGLWTKCARCEQAIYNKELEANLLVCPRCEHHFRVPARVRVDQLLDPGSFHEQFREILSGDPLTFTDTKPYAARIKESYARLGPGDGVITGFGKLEGHDVQVACMDFTFMGGSMGSVVGEKITRSVEAAMEGGRALVIVTASGGARMQEGTLSLMQMAKTSAALGRFHDNRGLYISVLADPTTGGVSASFAMLADLIIAEPGATIGFAGRRVIEQTIRQKTPPEFQTAEWLMKHGNLDMIVPRERLRTLLSQVLR</sequence>
<dbReference type="PANTHER" id="PTHR42995">
    <property type="entry name" value="ACETYL-COENZYME A CARBOXYLASE CARBOXYL TRANSFERASE SUBUNIT BETA, CHLOROPLASTIC"/>
    <property type="match status" value="1"/>
</dbReference>
<keyword evidence="14" id="KW-0436">Ligase</keyword>
<evidence type="ECO:0000256" key="11">
    <source>
        <dbReference type="ARBA" id="ARBA00023160"/>
    </source>
</evidence>
<evidence type="ECO:0000256" key="6">
    <source>
        <dbReference type="ARBA" id="ARBA00022771"/>
    </source>
</evidence>
<evidence type="ECO:0000313" key="14">
    <source>
        <dbReference type="EMBL" id="MBM3275310.1"/>
    </source>
</evidence>
<evidence type="ECO:0000256" key="5">
    <source>
        <dbReference type="ARBA" id="ARBA00022741"/>
    </source>
</evidence>
<keyword evidence="2" id="KW-0444">Lipid biosynthesis</keyword>
<evidence type="ECO:0000256" key="7">
    <source>
        <dbReference type="ARBA" id="ARBA00022832"/>
    </source>
</evidence>
<dbReference type="HAMAP" id="MF_01395">
    <property type="entry name" value="AcetylCoA_CT_beta"/>
    <property type="match status" value="1"/>
</dbReference>
<dbReference type="NCBIfam" id="TIGR00515">
    <property type="entry name" value="accD"/>
    <property type="match status" value="1"/>
</dbReference>